<gene>
    <name evidence="2" type="ORF">CLW00_106138</name>
</gene>
<dbReference type="Gene3D" id="3.40.1440.10">
    <property type="entry name" value="GIY-YIG endonuclease"/>
    <property type="match status" value="1"/>
</dbReference>
<accession>A0A2T0WLW5</accession>
<keyword evidence="2" id="KW-0378">Hydrolase</keyword>
<dbReference type="Proteomes" id="UP000238157">
    <property type="component" value="Unassembled WGS sequence"/>
</dbReference>
<feature type="domain" description="GIY-YIG" evidence="1">
    <location>
        <begin position="1"/>
        <end position="79"/>
    </location>
</feature>
<organism evidence="2 3">
    <name type="scientific">Mongoliibacter ruber</name>
    <dbReference type="NCBI Taxonomy" id="1750599"/>
    <lineage>
        <taxon>Bacteria</taxon>
        <taxon>Pseudomonadati</taxon>
        <taxon>Bacteroidota</taxon>
        <taxon>Cytophagia</taxon>
        <taxon>Cytophagales</taxon>
        <taxon>Cyclobacteriaceae</taxon>
        <taxon>Mongoliibacter</taxon>
    </lineage>
</organism>
<sequence>MEAIVYILYSKFLDKYYVGHTTETIEERLRKHLTAHSGFTSKAKDWKIMYLEKYTDKSQAYKREIQIKGWKSKKRIQNLLSKH</sequence>
<comment type="caution">
    <text evidence="2">The sequence shown here is derived from an EMBL/GenBank/DDBJ whole genome shotgun (WGS) entry which is preliminary data.</text>
</comment>
<keyword evidence="2" id="KW-0540">Nuclease</keyword>
<dbReference type="EMBL" id="PVTR01000006">
    <property type="protein sequence ID" value="PRY87514.1"/>
    <property type="molecule type" value="Genomic_DNA"/>
</dbReference>
<dbReference type="InterPro" id="IPR035901">
    <property type="entry name" value="GIY-YIG_endonuc_sf"/>
</dbReference>
<dbReference type="SUPFAM" id="SSF82771">
    <property type="entry name" value="GIY-YIG endonuclease"/>
    <property type="match status" value="1"/>
</dbReference>
<keyword evidence="2" id="KW-0255">Endonuclease</keyword>
<dbReference type="PROSITE" id="PS50164">
    <property type="entry name" value="GIY_YIG"/>
    <property type="match status" value="1"/>
</dbReference>
<keyword evidence="3" id="KW-1185">Reference proteome</keyword>
<dbReference type="Pfam" id="PF01541">
    <property type="entry name" value="GIY-YIG"/>
    <property type="match status" value="1"/>
</dbReference>
<dbReference type="RefSeq" id="WP_106133803.1">
    <property type="nucleotide sequence ID" value="NZ_PVTR01000006.1"/>
</dbReference>
<evidence type="ECO:0000313" key="2">
    <source>
        <dbReference type="EMBL" id="PRY87514.1"/>
    </source>
</evidence>
<name>A0A2T0WLW5_9BACT</name>
<dbReference type="InterPro" id="IPR000305">
    <property type="entry name" value="GIY-YIG_endonuc"/>
</dbReference>
<reference evidence="2 3" key="1">
    <citation type="submission" date="2018-03" db="EMBL/GenBank/DDBJ databases">
        <title>Genomic Encyclopedia of Archaeal and Bacterial Type Strains, Phase II (KMG-II): from individual species to whole genera.</title>
        <authorList>
            <person name="Goeker M."/>
        </authorList>
    </citation>
    <scope>NUCLEOTIDE SEQUENCE [LARGE SCALE GENOMIC DNA]</scope>
    <source>
        <strain evidence="2 3">DSM 27929</strain>
    </source>
</reference>
<evidence type="ECO:0000313" key="3">
    <source>
        <dbReference type="Proteomes" id="UP000238157"/>
    </source>
</evidence>
<proteinExistence type="predicted"/>
<dbReference type="GO" id="GO:0004519">
    <property type="term" value="F:endonuclease activity"/>
    <property type="evidence" value="ECO:0007669"/>
    <property type="project" value="UniProtKB-KW"/>
</dbReference>
<dbReference type="CDD" id="cd10449">
    <property type="entry name" value="GIY-YIG_SLX1_like"/>
    <property type="match status" value="1"/>
</dbReference>
<protein>
    <submittedName>
        <fullName evidence="2">Putative endonuclease</fullName>
    </submittedName>
</protein>
<dbReference type="OrthoDB" id="1203060at2"/>
<evidence type="ECO:0000259" key="1">
    <source>
        <dbReference type="PROSITE" id="PS50164"/>
    </source>
</evidence>
<dbReference type="AlphaFoldDB" id="A0A2T0WLW5"/>